<proteinExistence type="inferred from homology"/>
<protein>
    <recommendedName>
        <fullName evidence="3">Small ribosomal subunit protein bS16</fullName>
    </recommendedName>
</protein>
<gene>
    <name evidence="3 5" type="primary">rpsP</name>
    <name evidence="5" type="ORF">CSEC_2294</name>
</gene>
<dbReference type="STRING" id="1437425.CSEC_2294"/>
<evidence type="ECO:0000313" key="5">
    <source>
        <dbReference type="EMBL" id="CDR35100.1"/>
    </source>
</evidence>
<evidence type="ECO:0000256" key="1">
    <source>
        <dbReference type="ARBA" id="ARBA00022980"/>
    </source>
</evidence>
<keyword evidence="1 3" id="KW-0689">Ribosomal protein</keyword>
<dbReference type="GO" id="GO:0005737">
    <property type="term" value="C:cytoplasm"/>
    <property type="evidence" value="ECO:0007669"/>
    <property type="project" value="UniProtKB-ARBA"/>
</dbReference>
<dbReference type="RefSeq" id="WP_041018653.1">
    <property type="nucleotide sequence ID" value="NZ_CCEJ010000013.1"/>
</dbReference>
<dbReference type="SUPFAM" id="SSF54565">
    <property type="entry name" value="Ribosomal protein S16"/>
    <property type="match status" value="1"/>
</dbReference>
<comment type="caution">
    <text evidence="5">The sequence shown here is derived from an EMBL/GenBank/DDBJ whole genome shotgun (WGS) entry which is preliminary data.</text>
</comment>
<evidence type="ECO:0000256" key="4">
    <source>
        <dbReference type="SAM" id="MobiDB-lite"/>
    </source>
</evidence>
<dbReference type="InterPro" id="IPR000307">
    <property type="entry name" value="Ribosomal_bS16"/>
</dbReference>
<sequence length="113" mass="12971">MGLKIRLRKQGRTNRETYRLVVTDTRTKRDGKYVEALGWYDPLASKEEMTLSLKADRVAHWLEHGAELSERAQSLVFKVAPEIIRTHTERTLAHKAKMAAKRKARNKASKQAA</sequence>
<keyword evidence="6" id="KW-1185">Reference proteome</keyword>
<reference evidence="5" key="2">
    <citation type="submission" date="2014-09" db="EMBL/GenBank/DDBJ databases">
        <title>Criblamydia sequanensis harbors a mega-plasmid encoding arsenite resistance.</title>
        <authorList>
            <person name="Bertelli C."/>
            <person name="Goesmann A."/>
            <person name="Greub G."/>
        </authorList>
    </citation>
    <scope>NUCLEOTIDE SEQUENCE [LARGE SCALE GENOMIC DNA]</scope>
    <source>
        <strain evidence="5">CRIB-18</strain>
    </source>
</reference>
<dbReference type="PANTHER" id="PTHR12919">
    <property type="entry name" value="30S RIBOSOMAL PROTEIN S16"/>
    <property type="match status" value="1"/>
</dbReference>
<dbReference type="OrthoDB" id="9807878at2"/>
<evidence type="ECO:0000256" key="3">
    <source>
        <dbReference type="HAMAP-Rule" id="MF_00385"/>
    </source>
</evidence>
<organism evidence="5 6">
    <name type="scientific">Candidatus Criblamydia sequanensis CRIB-18</name>
    <dbReference type="NCBI Taxonomy" id="1437425"/>
    <lineage>
        <taxon>Bacteria</taxon>
        <taxon>Pseudomonadati</taxon>
        <taxon>Chlamydiota</taxon>
        <taxon>Chlamydiia</taxon>
        <taxon>Parachlamydiales</taxon>
        <taxon>Candidatus Criblamydiaceae</taxon>
        <taxon>Candidatus Criblamydia</taxon>
    </lineage>
</organism>
<dbReference type="AlphaFoldDB" id="A0A090D302"/>
<dbReference type="HAMAP" id="MF_00385">
    <property type="entry name" value="Ribosomal_bS16"/>
    <property type="match status" value="1"/>
</dbReference>
<evidence type="ECO:0000256" key="2">
    <source>
        <dbReference type="ARBA" id="ARBA00023274"/>
    </source>
</evidence>
<dbReference type="eggNOG" id="COG0228">
    <property type="taxonomic scope" value="Bacteria"/>
</dbReference>
<dbReference type="GO" id="GO:0015935">
    <property type="term" value="C:small ribosomal subunit"/>
    <property type="evidence" value="ECO:0007669"/>
    <property type="project" value="TreeGrafter"/>
</dbReference>
<evidence type="ECO:0000313" key="6">
    <source>
        <dbReference type="Proteomes" id="UP000031552"/>
    </source>
</evidence>
<dbReference type="InterPro" id="IPR023803">
    <property type="entry name" value="Ribosomal_bS16_dom_sf"/>
</dbReference>
<dbReference type="Pfam" id="PF00886">
    <property type="entry name" value="Ribosomal_S16"/>
    <property type="match status" value="1"/>
</dbReference>
<dbReference type="EMBL" id="CCEJ010000013">
    <property type="protein sequence ID" value="CDR35100.1"/>
    <property type="molecule type" value="Genomic_DNA"/>
</dbReference>
<dbReference type="Gene3D" id="3.30.1320.10">
    <property type="match status" value="1"/>
</dbReference>
<dbReference type="NCBIfam" id="TIGR00002">
    <property type="entry name" value="S16"/>
    <property type="match status" value="1"/>
</dbReference>
<accession>A0A090D302</accession>
<dbReference type="GO" id="GO:0006412">
    <property type="term" value="P:translation"/>
    <property type="evidence" value="ECO:0007669"/>
    <property type="project" value="UniProtKB-UniRule"/>
</dbReference>
<keyword evidence="2 3" id="KW-0687">Ribonucleoprotein</keyword>
<reference evidence="5" key="1">
    <citation type="submission" date="2013-12" db="EMBL/GenBank/DDBJ databases">
        <authorList>
            <person name="Linke B."/>
        </authorList>
    </citation>
    <scope>NUCLEOTIDE SEQUENCE [LARGE SCALE GENOMIC DNA]</scope>
    <source>
        <strain evidence="5">CRIB-18</strain>
    </source>
</reference>
<feature type="region of interest" description="Disordered" evidence="4">
    <location>
        <begin position="93"/>
        <end position="113"/>
    </location>
</feature>
<dbReference type="Proteomes" id="UP000031552">
    <property type="component" value="Unassembled WGS sequence"/>
</dbReference>
<dbReference type="GO" id="GO:0003735">
    <property type="term" value="F:structural constituent of ribosome"/>
    <property type="evidence" value="ECO:0007669"/>
    <property type="project" value="InterPro"/>
</dbReference>
<dbReference type="PANTHER" id="PTHR12919:SF20">
    <property type="entry name" value="SMALL RIBOSOMAL SUBUNIT PROTEIN BS16M"/>
    <property type="match status" value="1"/>
</dbReference>
<name>A0A090D302_9BACT</name>
<comment type="similarity">
    <text evidence="3">Belongs to the bacterial ribosomal protein bS16 family.</text>
</comment>